<proteinExistence type="inferred from homology"/>
<evidence type="ECO:0000313" key="9">
    <source>
        <dbReference type="EMBL" id="MBB5284580.1"/>
    </source>
</evidence>
<dbReference type="PROSITE" id="PS51257">
    <property type="entry name" value="PROKAR_LIPOPROTEIN"/>
    <property type="match status" value="1"/>
</dbReference>
<evidence type="ECO:0000313" key="10">
    <source>
        <dbReference type="Proteomes" id="UP000557307"/>
    </source>
</evidence>
<dbReference type="AlphaFoldDB" id="A0A840TXC1"/>
<feature type="chain" id="PRO_5032649531" evidence="6">
    <location>
        <begin position="26"/>
        <end position="463"/>
    </location>
</feature>
<keyword evidence="3 6" id="KW-0732">Signal</keyword>
<dbReference type="InterPro" id="IPR011990">
    <property type="entry name" value="TPR-like_helical_dom_sf"/>
</dbReference>
<feature type="domain" description="RagB/SusD" evidence="7">
    <location>
        <begin position="322"/>
        <end position="463"/>
    </location>
</feature>
<dbReference type="GO" id="GO:0009279">
    <property type="term" value="C:cell outer membrane"/>
    <property type="evidence" value="ECO:0007669"/>
    <property type="project" value="UniProtKB-SubCell"/>
</dbReference>
<dbReference type="InterPro" id="IPR012944">
    <property type="entry name" value="SusD_RagB_dom"/>
</dbReference>
<name>A0A840TXC1_9BACT</name>
<dbReference type="RefSeq" id="WP_184174501.1">
    <property type="nucleotide sequence ID" value="NZ_JACHGF010000003.1"/>
</dbReference>
<evidence type="ECO:0000256" key="3">
    <source>
        <dbReference type="ARBA" id="ARBA00022729"/>
    </source>
</evidence>
<dbReference type="InterPro" id="IPR033985">
    <property type="entry name" value="SusD-like_N"/>
</dbReference>
<dbReference type="EMBL" id="JACHGF010000003">
    <property type="protein sequence ID" value="MBB5284580.1"/>
    <property type="molecule type" value="Genomic_DNA"/>
</dbReference>
<keyword evidence="10" id="KW-1185">Reference proteome</keyword>
<comment type="caution">
    <text evidence="9">The sequence shown here is derived from an EMBL/GenBank/DDBJ whole genome shotgun (WGS) entry which is preliminary data.</text>
</comment>
<dbReference type="CDD" id="cd08977">
    <property type="entry name" value="SusD"/>
    <property type="match status" value="1"/>
</dbReference>
<reference evidence="9 10" key="1">
    <citation type="submission" date="2020-08" db="EMBL/GenBank/DDBJ databases">
        <title>Genomic Encyclopedia of Type Strains, Phase IV (KMG-IV): sequencing the most valuable type-strain genomes for metagenomic binning, comparative biology and taxonomic classification.</title>
        <authorList>
            <person name="Goeker M."/>
        </authorList>
    </citation>
    <scope>NUCLEOTIDE SEQUENCE [LARGE SCALE GENOMIC DNA]</scope>
    <source>
        <strain evidence="9 10">DSM 105074</strain>
    </source>
</reference>
<keyword evidence="5" id="KW-0998">Cell outer membrane</keyword>
<feature type="domain" description="SusD-like N-terminal" evidence="8">
    <location>
        <begin position="53"/>
        <end position="222"/>
    </location>
</feature>
<evidence type="ECO:0000259" key="7">
    <source>
        <dbReference type="Pfam" id="PF07980"/>
    </source>
</evidence>
<accession>A0A840TXC1</accession>
<evidence type="ECO:0000256" key="2">
    <source>
        <dbReference type="ARBA" id="ARBA00006275"/>
    </source>
</evidence>
<gene>
    <name evidence="9" type="ORF">HNQ92_002723</name>
</gene>
<evidence type="ECO:0000256" key="6">
    <source>
        <dbReference type="SAM" id="SignalP"/>
    </source>
</evidence>
<organism evidence="9 10">
    <name type="scientific">Rhabdobacter roseus</name>
    <dbReference type="NCBI Taxonomy" id="1655419"/>
    <lineage>
        <taxon>Bacteria</taxon>
        <taxon>Pseudomonadati</taxon>
        <taxon>Bacteroidota</taxon>
        <taxon>Cytophagia</taxon>
        <taxon>Cytophagales</taxon>
        <taxon>Cytophagaceae</taxon>
        <taxon>Rhabdobacter</taxon>
    </lineage>
</organism>
<evidence type="ECO:0000256" key="4">
    <source>
        <dbReference type="ARBA" id="ARBA00023136"/>
    </source>
</evidence>
<feature type="signal peptide" evidence="6">
    <location>
        <begin position="1"/>
        <end position="25"/>
    </location>
</feature>
<dbReference type="Pfam" id="PF14322">
    <property type="entry name" value="SusD-like_3"/>
    <property type="match status" value="1"/>
</dbReference>
<comment type="subcellular location">
    <subcellularLocation>
        <location evidence="1">Cell outer membrane</location>
    </subcellularLocation>
</comment>
<dbReference type="SUPFAM" id="SSF48452">
    <property type="entry name" value="TPR-like"/>
    <property type="match status" value="1"/>
</dbReference>
<evidence type="ECO:0000256" key="5">
    <source>
        <dbReference type="ARBA" id="ARBA00023237"/>
    </source>
</evidence>
<evidence type="ECO:0000256" key="1">
    <source>
        <dbReference type="ARBA" id="ARBA00004442"/>
    </source>
</evidence>
<dbReference type="Pfam" id="PF07980">
    <property type="entry name" value="SusD_RagB"/>
    <property type="match status" value="1"/>
</dbReference>
<sequence>MKKSLFRNKAKLLLLGSALMLSSCGELLELAPPSSIVAENFWKTAGDAEAGLMSAYNFMQNSMTQNFIIVPLVLSDDSRANSGGNFTRHEGFVATSVHGNVLDHWIALYQTIHSANDVLVNVPNISDPAIQKDRILGEAYFLRGWAFFQLTRTWGKVPMPLEPSKSSAQDFNLKRSEVVDVYAQITKDLLEAERLLPATHTNNNRARPAKGSARAWLAKVYLQQPQPNYALALAKCEEIMADPQYRLVPGASFADIFAVGKQNTTETIFEMSFRPNRSTEGHDLDNDTVQFPGSSFRLRPHQKIINAFAASTGDLRAAASLGTFNNNVYIRKYEQAPPGTSNRGSQTSNIVYLRLADIILLRAECLNELGRTNEAIPYLNQIRERAGLLPTTASTRAEVKLAIENERFLELAFEPHRWFDLIRWDKAVGTVPNLTEANRDRILWPVPARELDLNPNLDQNPSY</sequence>
<dbReference type="Gene3D" id="1.25.40.390">
    <property type="match status" value="1"/>
</dbReference>
<keyword evidence="4" id="KW-0472">Membrane</keyword>
<protein>
    <submittedName>
        <fullName evidence="9">Tetratricopeptide (TPR) repeat protein</fullName>
    </submittedName>
</protein>
<comment type="similarity">
    <text evidence="2">Belongs to the SusD family.</text>
</comment>
<evidence type="ECO:0000259" key="8">
    <source>
        <dbReference type="Pfam" id="PF14322"/>
    </source>
</evidence>
<dbReference type="Proteomes" id="UP000557307">
    <property type="component" value="Unassembled WGS sequence"/>
</dbReference>